<dbReference type="Proteomes" id="UP000580250">
    <property type="component" value="Unassembled WGS sequence"/>
</dbReference>
<name>A0A6V7UTP9_MELEN</name>
<evidence type="ECO:0000256" key="1">
    <source>
        <dbReference type="SAM" id="SignalP"/>
    </source>
</evidence>
<dbReference type="EMBL" id="CAJEWN010000110">
    <property type="protein sequence ID" value="CAD2165418.1"/>
    <property type="molecule type" value="Genomic_DNA"/>
</dbReference>
<comment type="caution">
    <text evidence="2">The sequence shown here is derived from an EMBL/GenBank/DDBJ whole genome shotgun (WGS) entry which is preliminary data.</text>
</comment>
<reference evidence="2 4" key="1">
    <citation type="submission" date="2020-08" db="EMBL/GenBank/DDBJ databases">
        <authorList>
            <person name="Koutsovoulos G."/>
            <person name="Danchin GJ E."/>
        </authorList>
    </citation>
    <scope>NUCLEOTIDE SEQUENCE [LARGE SCALE GENOMIC DNA]</scope>
</reference>
<evidence type="ECO:0000313" key="2">
    <source>
        <dbReference type="EMBL" id="CAD2165416.1"/>
    </source>
</evidence>
<keyword evidence="1" id="KW-0732">Signal</keyword>
<accession>A0A6V7UTP9</accession>
<dbReference type="EMBL" id="CAJEWN010000110">
    <property type="protein sequence ID" value="CAD2165416.1"/>
    <property type="molecule type" value="Genomic_DNA"/>
</dbReference>
<gene>
    <name evidence="2" type="ORF">MENT_LOCUS17161</name>
    <name evidence="3" type="ORF">MENT_LOCUS17162</name>
</gene>
<proteinExistence type="predicted"/>
<dbReference type="AlphaFoldDB" id="A0A6V7UTP9"/>
<sequence length="45" mass="5319">MLWVLLLLSPIMLIAFHVVEDDESDIAIIYVIFYRNQVALKRIMI</sequence>
<protein>
    <submittedName>
        <fullName evidence="2">Uncharacterized protein</fullName>
    </submittedName>
</protein>
<organism evidence="2 4">
    <name type="scientific">Meloidogyne enterolobii</name>
    <name type="common">Root-knot nematode worm</name>
    <name type="synonym">Meloidogyne mayaguensis</name>
    <dbReference type="NCBI Taxonomy" id="390850"/>
    <lineage>
        <taxon>Eukaryota</taxon>
        <taxon>Metazoa</taxon>
        <taxon>Ecdysozoa</taxon>
        <taxon>Nematoda</taxon>
        <taxon>Chromadorea</taxon>
        <taxon>Rhabditida</taxon>
        <taxon>Tylenchina</taxon>
        <taxon>Tylenchomorpha</taxon>
        <taxon>Tylenchoidea</taxon>
        <taxon>Meloidogynidae</taxon>
        <taxon>Meloidogyninae</taxon>
        <taxon>Meloidogyne</taxon>
    </lineage>
</organism>
<feature type="chain" id="PRO_5036193701" evidence="1">
    <location>
        <begin position="22"/>
        <end position="45"/>
    </location>
</feature>
<evidence type="ECO:0000313" key="4">
    <source>
        <dbReference type="Proteomes" id="UP000580250"/>
    </source>
</evidence>
<evidence type="ECO:0000313" key="3">
    <source>
        <dbReference type="EMBL" id="CAD2165418.1"/>
    </source>
</evidence>
<feature type="signal peptide" evidence="1">
    <location>
        <begin position="1"/>
        <end position="21"/>
    </location>
</feature>